<reference evidence="3 4" key="1">
    <citation type="journal article" date="2017" name="Int. J. Syst. Evol. Microbiol.">
        <title>Mucilaginibacterpsychrotolerans sp. nov., isolated from peatlands.</title>
        <authorList>
            <person name="Deng Y."/>
            <person name="Shen L."/>
            <person name="Xu B."/>
            <person name="Liu Y."/>
            <person name="Gu Z."/>
            <person name="Liu H."/>
            <person name="Zhou Y."/>
        </authorList>
    </citation>
    <scope>NUCLEOTIDE SEQUENCE [LARGE SCALE GENOMIC DNA]</scope>
    <source>
        <strain evidence="3 4">NH7-4</strain>
    </source>
</reference>
<comment type="caution">
    <text evidence="3">The sequence shown here is derived from an EMBL/GenBank/DDBJ whole genome shotgun (WGS) entry which is preliminary data.</text>
</comment>
<evidence type="ECO:0000256" key="1">
    <source>
        <dbReference type="SAM" id="Phobius"/>
    </source>
</evidence>
<gene>
    <name evidence="3" type="ORF">E2R66_03815</name>
</gene>
<protein>
    <submittedName>
        <fullName evidence="3">YARHG domain-containing protein</fullName>
    </submittedName>
</protein>
<dbReference type="EMBL" id="SOZE01000002">
    <property type="protein sequence ID" value="TFF40384.1"/>
    <property type="molecule type" value="Genomic_DNA"/>
</dbReference>
<dbReference type="AlphaFoldDB" id="A0A4Y8SPP8"/>
<dbReference type="InterPro" id="IPR038434">
    <property type="entry name" value="YARHG_sf"/>
</dbReference>
<dbReference type="PROSITE" id="PS51257">
    <property type="entry name" value="PROKAR_LIPOPROTEIN"/>
    <property type="match status" value="1"/>
</dbReference>
<dbReference type="Pfam" id="PF13308">
    <property type="entry name" value="YARHG"/>
    <property type="match status" value="1"/>
</dbReference>
<feature type="domain" description="YARHG" evidence="2">
    <location>
        <begin position="555"/>
        <end position="628"/>
    </location>
</feature>
<dbReference type="Proteomes" id="UP000297540">
    <property type="component" value="Unassembled WGS sequence"/>
</dbReference>
<evidence type="ECO:0000259" key="2">
    <source>
        <dbReference type="Pfam" id="PF13308"/>
    </source>
</evidence>
<feature type="transmembrane region" description="Helical" evidence="1">
    <location>
        <begin position="6"/>
        <end position="25"/>
    </location>
</feature>
<organism evidence="3 4">
    <name type="scientific">Mucilaginibacter psychrotolerans</name>
    <dbReference type="NCBI Taxonomy" id="1524096"/>
    <lineage>
        <taxon>Bacteria</taxon>
        <taxon>Pseudomonadati</taxon>
        <taxon>Bacteroidota</taxon>
        <taxon>Sphingobacteriia</taxon>
        <taxon>Sphingobacteriales</taxon>
        <taxon>Sphingobacteriaceae</taxon>
        <taxon>Mucilaginibacter</taxon>
    </lineage>
</organism>
<evidence type="ECO:0000313" key="3">
    <source>
        <dbReference type="EMBL" id="TFF40384.1"/>
    </source>
</evidence>
<dbReference type="RefSeq" id="WP_133226209.1">
    <property type="nucleotide sequence ID" value="NZ_SOZE01000002.1"/>
</dbReference>
<name>A0A4Y8SPP8_9SPHI</name>
<dbReference type="Gene3D" id="1.20.58.1690">
    <property type="match status" value="1"/>
</dbReference>
<keyword evidence="1" id="KW-0812">Transmembrane</keyword>
<dbReference type="OrthoDB" id="700862at2"/>
<dbReference type="InterPro" id="IPR025582">
    <property type="entry name" value="YARHG_dom"/>
</dbReference>
<keyword evidence="1" id="KW-1133">Transmembrane helix</keyword>
<keyword evidence="1" id="KW-0472">Membrane</keyword>
<sequence>MKTKPILIVAALAFVIGCGIFITACKTAKKTKKAAIIAFLKHFDANIKAGKTKAALTCFEDGQNKAANKKLIKLLAGKSGPDSKGKALFKVDLDIDAVGIDFTNPQAVVAVIPAKFKHDSLPDAASHINFTLHKVAGETYKIVGVKADDFASDYALYQNKVINATVPETDLYSPETLAAFKVAKQLQTKYDSVLWFQHVDKKAWYFVIKGKITDNYYWEYRDEYANEKTKKSDFKMGLVNPDLKEVIPVEYDLVHNIGGTIDSLIEVEKGGKKGFYDMAGKLVVPVSYDMVLPLSDGDNIGLLNSGSDFFYLKKDLTLSEKIVDFKIAEVLPKVKHYNEDYTLSDKTTRNLMEYNSRDRFTSLVVSPSYLVEWNILDKFINLQNPLRKFVEDESGEGEGSGSIAVSYDGTGNKEEGSWFESIFHSVVDDYLGSRASLYQTKNVLVIDKKQNKVFSFQGTNYFGGGEGGGTISGTCNENSLKAINDSLFEFKTTSIFSQELLDTNTYMNEAPYYYYLQIKGGKLVPLATARKFPTQFVKLDDSYLRGCYMVTKYNSKSGKSIDATFDRLTPEILQVMKNEIYASYNYKFKNERWNDIFRYKFNQQDTVMHDNVDDSLTVVDKYNIEWINSKLKIKKAATLALR</sequence>
<keyword evidence="4" id="KW-1185">Reference proteome</keyword>
<proteinExistence type="predicted"/>
<accession>A0A4Y8SPP8</accession>
<evidence type="ECO:0000313" key="4">
    <source>
        <dbReference type="Proteomes" id="UP000297540"/>
    </source>
</evidence>